<name>A0A4V2Z402_9BACT</name>
<organism evidence="6 7">
    <name type="scientific">Dyadobacter psychrotolerans</name>
    <dbReference type="NCBI Taxonomy" id="2541721"/>
    <lineage>
        <taxon>Bacteria</taxon>
        <taxon>Pseudomonadati</taxon>
        <taxon>Bacteroidota</taxon>
        <taxon>Cytophagia</taxon>
        <taxon>Cytophagales</taxon>
        <taxon>Spirosomataceae</taxon>
        <taxon>Dyadobacter</taxon>
    </lineage>
</organism>
<dbReference type="AlphaFoldDB" id="A0A4V2Z402"/>
<comment type="caution">
    <text evidence="6">The sequence shown here is derived from an EMBL/GenBank/DDBJ whole genome shotgun (WGS) entry which is preliminary data.</text>
</comment>
<evidence type="ECO:0000256" key="1">
    <source>
        <dbReference type="ARBA" id="ARBA00004442"/>
    </source>
</evidence>
<dbReference type="PANTHER" id="PTHR30329">
    <property type="entry name" value="STATOR ELEMENT OF FLAGELLAR MOTOR COMPLEX"/>
    <property type="match status" value="1"/>
</dbReference>
<keyword evidence="7" id="KW-1185">Reference proteome</keyword>
<dbReference type="Pfam" id="PF00691">
    <property type="entry name" value="OmpA"/>
    <property type="match status" value="1"/>
</dbReference>
<dbReference type="EMBL" id="SMFL01000005">
    <property type="protein sequence ID" value="TDE14698.1"/>
    <property type="molecule type" value="Genomic_DNA"/>
</dbReference>
<protein>
    <submittedName>
        <fullName evidence="6">OmpA family protein</fullName>
    </submittedName>
</protein>
<evidence type="ECO:0000256" key="4">
    <source>
        <dbReference type="PROSITE-ProRule" id="PRU00473"/>
    </source>
</evidence>
<dbReference type="GO" id="GO:0009279">
    <property type="term" value="C:cell outer membrane"/>
    <property type="evidence" value="ECO:0007669"/>
    <property type="project" value="UniProtKB-SubCell"/>
</dbReference>
<dbReference type="PANTHER" id="PTHR30329:SF21">
    <property type="entry name" value="LIPOPROTEIN YIAD-RELATED"/>
    <property type="match status" value="1"/>
</dbReference>
<dbReference type="CDD" id="cd07185">
    <property type="entry name" value="OmpA_C-like"/>
    <property type="match status" value="1"/>
</dbReference>
<keyword evidence="3" id="KW-0998">Cell outer membrane</keyword>
<gene>
    <name evidence="6" type="ORF">E0F88_16050</name>
</gene>
<evidence type="ECO:0000259" key="5">
    <source>
        <dbReference type="PROSITE" id="PS51123"/>
    </source>
</evidence>
<sequence length="454" mass="51581">MFFALLLSTFTLSAPHSGIVKVMPQDTVTIHGFSWDVSSGLDIKVKATALLKNGKVSLGESNDEGKFELRLPETTQHVVFEREGYRTEIIPVNFIGTMESHYRFQMHVEMIKKDSQQVNKVLFAEVSDPAKPSQQRKKLFFEVKEAKNRKLLSAKVCLNFTQTGNVECYDVDSTKTNFSIPVNTQDKISFIVSSPGHKDYIGNLINNQPENREEFYQIRLLRDVVTLSMSLEAPKNLPIFYNLSSRKEERFDKDSWSMGQPGHFQSYQSFIGTGLHYLTATAGKEILLDESFTIERGFNFMGVKPKVPKQDVAVEPEAALPKPLFTEIKPNPEAKKETAKIRTYDSTVLYFDQSSYHLRNATKQTLDSIAHLLAEQNRLMVSITGHSDNVGKRDLNVTLSEYRARVVTNYLKENGVQPMQLSYTWKGPDAPAASNDSPENKMKNRRVVIRYGER</sequence>
<proteinExistence type="predicted"/>
<dbReference type="PROSITE" id="PS51123">
    <property type="entry name" value="OMPA_2"/>
    <property type="match status" value="1"/>
</dbReference>
<feature type="domain" description="OmpA-like" evidence="5">
    <location>
        <begin position="338"/>
        <end position="454"/>
    </location>
</feature>
<dbReference type="PRINTS" id="PR01021">
    <property type="entry name" value="OMPADOMAIN"/>
</dbReference>
<evidence type="ECO:0000313" key="6">
    <source>
        <dbReference type="EMBL" id="TDE14698.1"/>
    </source>
</evidence>
<dbReference type="RefSeq" id="WP_131959281.1">
    <property type="nucleotide sequence ID" value="NZ_SMFL01000005.1"/>
</dbReference>
<keyword evidence="2 4" id="KW-0472">Membrane</keyword>
<comment type="subcellular location">
    <subcellularLocation>
        <location evidence="1">Cell outer membrane</location>
    </subcellularLocation>
</comment>
<dbReference type="OrthoDB" id="977390at2"/>
<evidence type="ECO:0000313" key="7">
    <source>
        <dbReference type="Proteomes" id="UP000294850"/>
    </source>
</evidence>
<evidence type="ECO:0000256" key="3">
    <source>
        <dbReference type="ARBA" id="ARBA00023237"/>
    </source>
</evidence>
<dbReference type="Gene3D" id="3.30.1330.60">
    <property type="entry name" value="OmpA-like domain"/>
    <property type="match status" value="1"/>
</dbReference>
<reference evidence="6 7" key="1">
    <citation type="submission" date="2019-03" db="EMBL/GenBank/DDBJ databases">
        <title>Dyadobacter AR-3-6 sp. nov., isolated from arctic soil.</title>
        <authorList>
            <person name="Chaudhary D.K."/>
        </authorList>
    </citation>
    <scope>NUCLEOTIDE SEQUENCE [LARGE SCALE GENOMIC DNA]</scope>
    <source>
        <strain evidence="6 7">AR-3-6</strain>
    </source>
</reference>
<dbReference type="InterPro" id="IPR006665">
    <property type="entry name" value="OmpA-like"/>
</dbReference>
<evidence type="ECO:0000256" key="2">
    <source>
        <dbReference type="ARBA" id="ARBA00023136"/>
    </source>
</evidence>
<dbReference type="Proteomes" id="UP000294850">
    <property type="component" value="Unassembled WGS sequence"/>
</dbReference>
<dbReference type="SUPFAM" id="SSF103088">
    <property type="entry name" value="OmpA-like"/>
    <property type="match status" value="1"/>
</dbReference>
<accession>A0A4V2Z402</accession>
<dbReference type="InterPro" id="IPR050330">
    <property type="entry name" value="Bact_OuterMem_StrucFunc"/>
</dbReference>
<dbReference type="InterPro" id="IPR036737">
    <property type="entry name" value="OmpA-like_sf"/>
</dbReference>
<dbReference type="InterPro" id="IPR006664">
    <property type="entry name" value="OMP_bac"/>
</dbReference>